<keyword evidence="3 6" id="KW-0812">Transmembrane</keyword>
<dbReference type="PANTHER" id="PTHR30561">
    <property type="entry name" value="SMR FAMILY PROTON-DEPENDENT DRUG EFFLUX TRANSPORTER SUGE"/>
    <property type="match status" value="1"/>
</dbReference>
<dbReference type="Proteomes" id="UP000319837">
    <property type="component" value="Unassembled WGS sequence"/>
</dbReference>
<evidence type="ECO:0000256" key="1">
    <source>
        <dbReference type="ARBA" id="ARBA00004651"/>
    </source>
</evidence>
<dbReference type="InterPro" id="IPR045324">
    <property type="entry name" value="Small_multidrug_res"/>
</dbReference>
<comment type="caution">
    <text evidence="8">The sequence shown here is derived from an EMBL/GenBank/DDBJ whole genome shotgun (WGS) entry which is preliminary data.</text>
</comment>
<gene>
    <name evidence="8" type="ORF">CEQ21_23940</name>
</gene>
<dbReference type="AlphaFoldDB" id="A0A553SN81"/>
<comment type="similarity">
    <text evidence="6">Belongs to the drug/metabolite transporter (DMT) superfamily. Small multidrug resistance (SMR) (TC 2.A.7.1) family.</text>
</comment>
<feature type="transmembrane region" description="Helical" evidence="7">
    <location>
        <begin position="31"/>
        <end position="49"/>
    </location>
</feature>
<evidence type="ECO:0000313" key="8">
    <source>
        <dbReference type="EMBL" id="TRZ38446.1"/>
    </source>
</evidence>
<dbReference type="Gene3D" id="1.10.3730.20">
    <property type="match status" value="1"/>
</dbReference>
<accession>A0A553SN81</accession>
<feature type="transmembrane region" description="Helical" evidence="7">
    <location>
        <begin position="83"/>
        <end position="102"/>
    </location>
</feature>
<keyword evidence="4 7" id="KW-1133">Transmembrane helix</keyword>
<evidence type="ECO:0000313" key="9">
    <source>
        <dbReference type="Proteomes" id="UP000319837"/>
    </source>
</evidence>
<keyword evidence="5 7" id="KW-0472">Membrane</keyword>
<keyword evidence="2" id="KW-1003">Cell membrane</keyword>
<protein>
    <submittedName>
        <fullName evidence="8">QacE family quaternary ammonium compound efflux SMR transporter</fullName>
    </submittedName>
</protein>
<dbReference type="Pfam" id="PF00893">
    <property type="entry name" value="Multi_Drug_Res"/>
    <property type="match status" value="1"/>
</dbReference>
<evidence type="ECO:0000256" key="6">
    <source>
        <dbReference type="RuleBase" id="RU003942"/>
    </source>
</evidence>
<evidence type="ECO:0000256" key="3">
    <source>
        <dbReference type="ARBA" id="ARBA00022692"/>
    </source>
</evidence>
<dbReference type="GO" id="GO:0022857">
    <property type="term" value="F:transmembrane transporter activity"/>
    <property type="evidence" value="ECO:0007669"/>
    <property type="project" value="InterPro"/>
</dbReference>
<reference evidence="9" key="1">
    <citation type="submission" date="2018-10" db="EMBL/GenBank/DDBJ databases">
        <title>FDA dAtabase for Regulatory Grade micrObial Sequences (FDA-ARGOS): Supporting development and validation of Infectious Disease Dx tests.</title>
        <authorList>
            <person name="Minogue T."/>
            <person name="Wolcott M."/>
            <person name="Wasieloski L."/>
            <person name="Aguilar W."/>
            <person name="Moore D."/>
            <person name="Tallon L."/>
            <person name="Sadzewicz L."/>
            <person name="Sengamalay N."/>
            <person name="Ott S."/>
            <person name="Godinez A."/>
            <person name="Nagaraj S."/>
            <person name="Vavikolanu K."/>
            <person name="Vyas G."/>
            <person name="Nadendla S."/>
            <person name="George J."/>
            <person name="Sichtig H."/>
        </authorList>
    </citation>
    <scope>NUCLEOTIDE SEQUENCE [LARGE SCALE GENOMIC DNA]</scope>
    <source>
        <strain evidence="9">FDAARGOS_343</strain>
    </source>
</reference>
<organism evidence="8 9">
    <name type="scientific">Niallia circulans</name>
    <name type="common">Bacillus circulans</name>
    <dbReference type="NCBI Taxonomy" id="1397"/>
    <lineage>
        <taxon>Bacteria</taxon>
        <taxon>Bacillati</taxon>
        <taxon>Bacillota</taxon>
        <taxon>Bacilli</taxon>
        <taxon>Bacillales</taxon>
        <taxon>Bacillaceae</taxon>
        <taxon>Niallia</taxon>
    </lineage>
</organism>
<name>A0A553SN81_NIACI</name>
<evidence type="ECO:0000256" key="4">
    <source>
        <dbReference type="ARBA" id="ARBA00022989"/>
    </source>
</evidence>
<sequence length="113" mass="12007">MNRHWMMVLAAGLMEVAWVSGLKHADTALEWAGTAIAIIISFAVLIYATKVLPVGTVYAVFTGLGTIGTVIAEMLFFGEPFQLLKLLLVIVLLVGVIGLKVVTDESSSAEEGS</sequence>
<feature type="transmembrane region" description="Helical" evidence="7">
    <location>
        <begin position="56"/>
        <end position="77"/>
    </location>
</feature>
<evidence type="ECO:0000256" key="7">
    <source>
        <dbReference type="SAM" id="Phobius"/>
    </source>
</evidence>
<dbReference type="SUPFAM" id="SSF103481">
    <property type="entry name" value="Multidrug resistance efflux transporter EmrE"/>
    <property type="match status" value="1"/>
</dbReference>
<dbReference type="PANTHER" id="PTHR30561:SF7">
    <property type="entry name" value="GUANIDINIUM EFFLUX SYSTEM SUBUNIT GDNC-RELATED"/>
    <property type="match status" value="1"/>
</dbReference>
<dbReference type="InterPro" id="IPR037185">
    <property type="entry name" value="EmrE-like"/>
</dbReference>
<evidence type="ECO:0000256" key="2">
    <source>
        <dbReference type="ARBA" id="ARBA00022475"/>
    </source>
</evidence>
<evidence type="ECO:0000256" key="5">
    <source>
        <dbReference type="ARBA" id="ARBA00023136"/>
    </source>
</evidence>
<dbReference type="RefSeq" id="WP_185766705.1">
    <property type="nucleotide sequence ID" value="NZ_RIBP01000004.1"/>
</dbReference>
<proteinExistence type="inferred from homology"/>
<comment type="subcellular location">
    <subcellularLocation>
        <location evidence="1 6">Cell membrane</location>
        <topology evidence="1 6">Multi-pass membrane protein</topology>
    </subcellularLocation>
</comment>
<dbReference type="GO" id="GO:0005886">
    <property type="term" value="C:plasma membrane"/>
    <property type="evidence" value="ECO:0007669"/>
    <property type="project" value="UniProtKB-SubCell"/>
</dbReference>
<dbReference type="EMBL" id="RIBP01000004">
    <property type="protein sequence ID" value="TRZ38446.1"/>
    <property type="molecule type" value="Genomic_DNA"/>
</dbReference>
<dbReference type="InterPro" id="IPR000390">
    <property type="entry name" value="Small_drug/metabolite_transptr"/>
</dbReference>